<keyword evidence="3" id="KW-1185">Reference proteome</keyword>
<evidence type="ECO:0000256" key="1">
    <source>
        <dbReference type="SAM" id="MobiDB-lite"/>
    </source>
</evidence>
<feature type="compositionally biased region" description="Low complexity" evidence="1">
    <location>
        <begin position="389"/>
        <end position="408"/>
    </location>
</feature>
<dbReference type="AlphaFoldDB" id="A0A512D4J6"/>
<accession>A0A512D4J6</accession>
<gene>
    <name evidence="2" type="ORF">TAE01_31870</name>
</gene>
<evidence type="ECO:0000313" key="2">
    <source>
        <dbReference type="EMBL" id="GEO31377.1"/>
    </source>
</evidence>
<name>A0A512D4J6_9MICO</name>
<dbReference type="Proteomes" id="UP000321534">
    <property type="component" value="Unassembled WGS sequence"/>
</dbReference>
<evidence type="ECO:0000313" key="3">
    <source>
        <dbReference type="Proteomes" id="UP000321534"/>
    </source>
</evidence>
<sequence>MPQSQSDPGTAAPTAPGRLGVPVQAAEAQTYLFALREWVAQRRADLGEVDRAVLKLSQAEQVAITNDLTVALTFWKAVSDRLTLLETTFDGGRVGPVEAERLSTLIHGRLDSNTTEHLSLPSSGSLAVSLPEACRLLDSLTRTLQARASLAPGAAEAAQRITLVRAGLERTRDQLALVPAGAQRDDAAEKLTRLDRRMDDLVERARRGADVGGIIGPLEIDVAVLERDLIVAAAERASAARSRVRTQQQVEELDARAAAIRALERACVEAITPAPHLAIPNVRALGPVPQAAAELTAYRAKLERVSRALDLAHETYAAGLAERDEVVGLVGAVGAMAGSAVLAPEVAEDVAELRRRLDETLAARPLPIARARALAAAFSAYVDAATRPQPRAARAVAGPVPATSTAPGPAAPPPPAPRSPAPRPPAPRPQRPRP</sequence>
<feature type="compositionally biased region" description="Pro residues" evidence="1">
    <location>
        <begin position="409"/>
        <end position="434"/>
    </location>
</feature>
<reference evidence="2 3" key="1">
    <citation type="submission" date="2019-07" db="EMBL/GenBank/DDBJ databases">
        <title>Whole genome shotgun sequence of Terrabacter aerolatus NBRC 106305.</title>
        <authorList>
            <person name="Hosoyama A."/>
            <person name="Uohara A."/>
            <person name="Ohji S."/>
            <person name="Ichikawa N."/>
        </authorList>
    </citation>
    <scope>NUCLEOTIDE SEQUENCE [LARGE SCALE GENOMIC DNA]</scope>
    <source>
        <strain evidence="2 3">NBRC 106305</strain>
    </source>
</reference>
<organism evidence="2 3">
    <name type="scientific">Terrabacter aerolatus</name>
    <dbReference type="NCBI Taxonomy" id="422442"/>
    <lineage>
        <taxon>Bacteria</taxon>
        <taxon>Bacillati</taxon>
        <taxon>Actinomycetota</taxon>
        <taxon>Actinomycetes</taxon>
        <taxon>Micrococcales</taxon>
        <taxon>Intrasporangiaceae</taxon>
        <taxon>Terrabacter</taxon>
    </lineage>
</organism>
<feature type="region of interest" description="Disordered" evidence="1">
    <location>
        <begin position="389"/>
        <end position="434"/>
    </location>
</feature>
<comment type="caution">
    <text evidence="2">The sequence shown here is derived from an EMBL/GenBank/DDBJ whole genome shotgun (WGS) entry which is preliminary data.</text>
</comment>
<proteinExistence type="predicted"/>
<protein>
    <submittedName>
        <fullName evidence="2">Uncharacterized protein</fullName>
    </submittedName>
</protein>
<dbReference type="EMBL" id="BJYX01000019">
    <property type="protein sequence ID" value="GEO31377.1"/>
    <property type="molecule type" value="Genomic_DNA"/>
</dbReference>
<feature type="region of interest" description="Disordered" evidence="1">
    <location>
        <begin position="1"/>
        <end position="20"/>
    </location>
</feature>